<dbReference type="Gene3D" id="3.30.70.920">
    <property type="match status" value="1"/>
</dbReference>
<keyword evidence="6" id="KW-1185">Reference proteome</keyword>
<dbReference type="GO" id="GO:0005737">
    <property type="term" value="C:cytoplasm"/>
    <property type="evidence" value="ECO:0007669"/>
    <property type="project" value="UniProtKB-SubCell"/>
</dbReference>
<gene>
    <name evidence="4" type="primary">napD</name>
    <name evidence="5" type="ORF">GCM10007392_01230</name>
</gene>
<evidence type="ECO:0000256" key="1">
    <source>
        <dbReference type="ARBA" id="ARBA00004496"/>
    </source>
</evidence>
<dbReference type="AlphaFoldDB" id="A0A918JZR2"/>
<comment type="subcellular location">
    <subcellularLocation>
        <location evidence="1 4">Cytoplasm</location>
    </subcellularLocation>
</comment>
<keyword evidence="3 4" id="KW-0143">Chaperone</keyword>
<proteinExistence type="inferred from homology"/>
<sequence length="110" mass="12348">MTEHNNKHRHNDELHIASLIVHVKPEHVEPLLESMNDDPTLEVHATDPAGKVVVVCEHKHHRAILDTVERLEHTPGVLGCVLVYHEVMEAREAGQELIAHNTTDRQGVTA</sequence>
<dbReference type="PANTHER" id="PTHR38603:SF1">
    <property type="entry name" value="CHAPERONE NAPD"/>
    <property type="match status" value="1"/>
</dbReference>
<comment type="subunit">
    <text evidence="4">Interacts with the cytoplasmic NapA precursor.</text>
</comment>
<evidence type="ECO:0000256" key="4">
    <source>
        <dbReference type="HAMAP-Rule" id="MF_02200"/>
    </source>
</evidence>
<dbReference type="Proteomes" id="UP000626148">
    <property type="component" value="Unassembled WGS sequence"/>
</dbReference>
<dbReference type="RefSeq" id="WP_189606558.1">
    <property type="nucleotide sequence ID" value="NZ_BMXR01000001.1"/>
</dbReference>
<evidence type="ECO:0000313" key="6">
    <source>
        <dbReference type="Proteomes" id="UP000626148"/>
    </source>
</evidence>
<accession>A0A918JZR2</accession>
<comment type="function">
    <text evidence="4">Chaperone for NapA, the catalytic subunit of the periplasmic nitrate reductase. It binds directly and specifically to the twin-arginine signal peptide of NapA, preventing premature interaction with the Tat translocase and premature export.</text>
</comment>
<reference evidence="5" key="1">
    <citation type="journal article" date="2014" name="Int. J. Syst. Evol. Microbiol.">
        <title>Complete genome sequence of Corynebacterium casei LMG S-19264T (=DSM 44701T), isolated from a smear-ripened cheese.</title>
        <authorList>
            <consortium name="US DOE Joint Genome Institute (JGI-PGF)"/>
            <person name="Walter F."/>
            <person name="Albersmeier A."/>
            <person name="Kalinowski J."/>
            <person name="Ruckert C."/>
        </authorList>
    </citation>
    <scope>NUCLEOTIDE SEQUENCE</scope>
    <source>
        <strain evidence="5">KCTC 22169</strain>
    </source>
</reference>
<protein>
    <recommendedName>
        <fullName evidence="4">Chaperone NapD</fullName>
    </recommendedName>
    <alternativeName>
        <fullName evidence="4">NapA signal peptide-binding chaperone NapD</fullName>
    </alternativeName>
</protein>
<dbReference type="InterPro" id="IPR005623">
    <property type="entry name" value="Chaperone_NapD_NO3_reduct"/>
</dbReference>
<dbReference type="Pfam" id="PF03927">
    <property type="entry name" value="NapD"/>
    <property type="match status" value="1"/>
</dbReference>
<comment type="similarity">
    <text evidence="4">Belongs to the NapD family.</text>
</comment>
<evidence type="ECO:0000256" key="2">
    <source>
        <dbReference type="ARBA" id="ARBA00022490"/>
    </source>
</evidence>
<dbReference type="HAMAP" id="MF_02200">
    <property type="entry name" value="NapD"/>
    <property type="match status" value="1"/>
</dbReference>
<organism evidence="5 6">
    <name type="scientific">Saccharospirillum salsuginis</name>
    <dbReference type="NCBI Taxonomy" id="418750"/>
    <lineage>
        <taxon>Bacteria</taxon>
        <taxon>Pseudomonadati</taxon>
        <taxon>Pseudomonadota</taxon>
        <taxon>Gammaproteobacteria</taxon>
        <taxon>Oceanospirillales</taxon>
        <taxon>Saccharospirillaceae</taxon>
        <taxon>Saccharospirillum</taxon>
    </lineage>
</organism>
<evidence type="ECO:0000256" key="3">
    <source>
        <dbReference type="ARBA" id="ARBA00023186"/>
    </source>
</evidence>
<dbReference type="PANTHER" id="PTHR38603">
    <property type="entry name" value="CHAPERONE NAPD"/>
    <property type="match status" value="1"/>
</dbReference>
<comment type="caution">
    <text evidence="5">The sequence shown here is derived from an EMBL/GenBank/DDBJ whole genome shotgun (WGS) entry which is preliminary data.</text>
</comment>
<keyword evidence="2 4" id="KW-0963">Cytoplasm</keyword>
<reference evidence="5" key="2">
    <citation type="submission" date="2020-09" db="EMBL/GenBank/DDBJ databases">
        <authorList>
            <person name="Sun Q."/>
            <person name="Kim S."/>
        </authorList>
    </citation>
    <scope>NUCLEOTIDE SEQUENCE</scope>
    <source>
        <strain evidence="5">KCTC 22169</strain>
    </source>
</reference>
<dbReference type="GO" id="GO:0005048">
    <property type="term" value="F:signal sequence binding"/>
    <property type="evidence" value="ECO:0007669"/>
    <property type="project" value="UniProtKB-UniRule"/>
</dbReference>
<evidence type="ECO:0000313" key="5">
    <source>
        <dbReference type="EMBL" id="GGX38764.1"/>
    </source>
</evidence>
<dbReference type="GO" id="GO:0051224">
    <property type="term" value="P:negative regulation of protein transport"/>
    <property type="evidence" value="ECO:0007669"/>
    <property type="project" value="UniProtKB-UniRule"/>
</dbReference>
<dbReference type="EMBL" id="BMXR01000001">
    <property type="protein sequence ID" value="GGX38764.1"/>
    <property type="molecule type" value="Genomic_DNA"/>
</dbReference>
<name>A0A918JZR2_9GAMM</name>